<protein>
    <submittedName>
        <fullName evidence="2">NUDIX domain-containing protein</fullName>
    </submittedName>
</protein>
<organism evidence="2 3">
    <name type="scientific">Chryseomicrobium palamuruense</name>
    <dbReference type="NCBI Taxonomy" id="682973"/>
    <lineage>
        <taxon>Bacteria</taxon>
        <taxon>Bacillati</taxon>
        <taxon>Bacillota</taxon>
        <taxon>Bacilli</taxon>
        <taxon>Bacillales</taxon>
        <taxon>Caryophanaceae</taxon>
        <taxon>Chryseomicrobium</taxon>
    </lineage>
</organism>
<accession>A0ABV8UYD3</accession>
<dbReference type="RefSeq" id="WP_378142022.1">
    <property type="nucleotide sequence ID" value="NZ_JBHSEF010000023.1"/>
</dbReference>
<dbReference type="PROSITE" id="PS51462">
    <property type="entry name" value="NUDIX"/>
    <property type="match status" value="1"/>
</dbReference>
<dbReference type="InterPro" id="IPR000086">
    <property type="entry name" value="NUDIX_hydrolase_dom"/>
</dbReference>
<sequence length="209" mass="24751">MVEYLRIFTEDYAYIGEKEREDVHREGDWHEVFHCWVLEQRNEDWWIYLQQRSLKKKDYPGDFDITAAGHLEAQETVEDGVRELREELGISVSFRELEPLGVINYQIHTPDINDAEFAHVFLYRHPGTLEDFSIQEEELEGIFATRLRDFLQLISHEKEHIPCVGYVQRDGKREKREIQLKVGDMGALPPTYLHELKKRMIPTLPQGLI</sequence>
<comment type="caution">
    <text evidence="2">The sequence shown here is derived from an EMBL/GenBank/DDBJ whole genome shotgun (WGS) entry which is preliminary data.</text>
</comment>
<dbReference type="SUPFAM" id="SSF55811">
    <property type="entry name" value="Nudix"/>
    <property type="match status" value="1"/>
</dbReference>
<dbReference type="Gene3D" id="3.90.79.10">
    <property type="entry name" value="Nucleoside Triphosphate Pyrophosphohydrolase"/>
    <property type="match status" value="1"/>
</dbReference>
<dbReference type="Pfam" id="PF00293">
    <property type="entry name" value="NUDIX"/>
    <property type="match status" value="1"/>
</dbReference>
<feature type="domain" description="Nudix hydrolase" evidence="1">
    <location>
        <begin position="28"/>
        <end position="167"/>
    </location>
</feature>
<evidence type="ECO:0000313" key="2">
    <source>
        <dbReference type="EMBL" id="MFC4355519.1"/>
    </source>
</evidence>
<dbReference type="Proteomes" id="UP001595733">
    <property type="component" value="Unassembled WGS sequence"/>
</dbReference>
<dbReference type="CDD" id="cd04692">
    <property type="entry name" value="NUDIX_Hydrolase"/>
    <property type="match status" value="1"/>
</dbReference>
<keyword evidence="3" id="KW-1185">Reference proteome</keyword>
<evidence type="ECO:0000313" key="3">
    <source>
        <dbReference type="Proteomes" id="UP001595733"/>
    </source>
</evidence>
<proteinExistence type="predicted"/>
<evidence type="ECO:0000259" key="1">
    <source>
        <dbReference type="PROSITE" id="PS51462"/>
    </source>
</evidence>
<dbReference type="InterPro" id="IPR015797">
    <property type="entry name" value="NUDIX_hydrolase-like_dom_sf"/>
</dbReference>
<gene>
    <name evidence="2" type="ORF">ACFO0S_10695</name>
</gene>
<reference evidence="3" key="1">
    <citation type="journal article" date="2019" name="Int. J. Syst. Evol. Microbiol.">
        <title>The Global Catalogue of Microorganisms (GCM) 10K type strain sequencing project: providing services to taxonomists for standard genome sequencing and annotation.</title>
        <authorList>
            <consortium name="The Broad Institute Genomics Platform"/>
            <consortium name="The Broad Institute Genome Sequencing Center for Infectious Disease"/>
            <person name="Wu L."/>
            <person name="Ma J."/>
        </authorList>
    </citation>
    <scope>NUCLEOTIDE SEQUENCE [LARGE SCALE GENOMIC DNA]</scope>
    <source>
        <strain evidence="3">CCUG 50353</strain>
    </source>
</reference>
<dbReference type="PANTHER" id="PTHR10885:SF0">
    <property type="entry name" value="ISOPENTENYL-DIPHOSPHATE DELTA-ISOMERASE"/>
    <property type="match status" value="1"/>
</dbReference>
<dbReference type="EMBL" id="JBHSEF010000023">
    <property type="protein sequence ID" value="MFC4355519.1"/>
    <property type="molecule type" value="Genomic_DNA"/>
</dbReference>
<dbReference type="PANTHER" id="PTHR10885">
    <property type="entry name" value="ISOPENTENYL-DIPHOSPHATE DELTA-ISOMERASE"/>
    <property type="match status" value="1"/>
</dbReference>
<name>A0ABV8UYD3_9BACL</name>